<dbReference type="PROSITE" id="PS50111">
    <property type="entry name" value="CHEMOTAXIS_TRANSDUC_2"/>
    <property type="match status" value="1"/>
</dbReference>
<dbReference type="Gene3D" id="1.10.287.950">
    <property type="entry name" value="Methyl-accepting chemotaxis protein"/>
    <property type="match status" value="1"/>
</dbReference>
<dbReference type="Pfam" id="PF11563">
    <property type="entry name" value="Protoglobin"/>
    <property type="match status" value="1"/>
</dbReference>
<accession>L0EB53</accession>
<feature type="domain" description="Methyl-accepting transducer" evidence="3">
    <location>
        <begin position="165"/>
        <end position="332"/>
    </location>
</feature>
<dbReference type="InterPro" id="IPR004089">
    <property type="entry name" value="MCPsignal_dom"/>
</dbReference>
<dbReference type="HOGENOM" id="CLU_000445_21_4_9"/>
<dbReference type="eggNOG" id="COG0840">
    <property type="taxonomic scope" value="Bacteria"/>
</dbReference>
<dbReference type="PANTHER" id="PTHR32089:SF114">
    <property type="entry name" value="METHYL-ACCEPTING CHEMOTAXIS PROTEIN MCPB"/>
    <property type="match status" value="1"/>
</dbReference>
<dbReference type="KEGG" id="tco:Theco_0718"/>
<reference evidence="5" key="1">
    <citation type="submission" date="2012-01" db="EMBL/GenBank/DDBJ databases">
        <title>Complete sequence of chromosome of Thermobacillus composti KWC4.</title>
        <authorList>
            <person name="Lucas S."/>
            <person name="Han J."/>
            <person name="Lapidus A."/>
            <person name="Cheng J.-F."/>
            <person name="Goodwin L."/>
            <person name="Pitluck S."/>
            <person name="Peters L."/>
            <person name="Ovchinnikova G."/>
            <person name="Teshima H."/>
            <person name="Detter J.C."/>
            <person name="Han C."/>
            <person name="Tapia R."/>
            <person name="Land M."/>
            <person name="Hauser L."/>
            <person name="Kyrpides N."/>
            <person name="Ivanova N."/>
            <person name="Pagani I."/>
            <person name="Anderson I."/>
            <person name="Woyke T."/>
        </authorList>
    </citation>
    <scope>NUCLEOTIDE SEQUENCE [LARGE SCALE GENOMIC DNA]</scope>
    <source>
        <strain evidence="5">DSM 18247 / JCM 13945 / KWC4</strain>
    </source>
</reference>
<dbReference type="SUPFAM" id="SSF46458">
    <property type="entry name" value="Globin-like"/>
    <property type="match status" value="1"/>
</dbReference>
<dbReference type="InterPro" id="IPR044398">
    <property type="entry name" value="Globin-sensor_dom"/>
</dbReference>
<dbReference type="InterPro" id="IPR039379">
    <property type="entry name" value="Protoglobin_sensor_dom"/>
</dbReference>
<dbReference type="GO" id="GO:0007165">
    <property type="term" value="P:signal transduction"/>
    <property type="evidence" value="ECO:0007669"/>
    <property type="project" value="UniProtKB-KW"/>
</dbReference>
<dbReference type="Proteomes" id="UP000010795">
    <property type="component" value="Chromosome"/>
</dbReference>
<dbReference type="AlphaFoldDB" id="L0EB53"/>
<dbReference type="RefSeq" id="WP_015253684.1">
    <property type="nucleotide sequence ID" value="NC_019897.1"/>
</dbReference>
<dbReference type="Pfam" id="PF00015">
    <property type="entry name" value="MCPsignal"/>
    <property type="match status" value="1"/>
</dbReference>
<evidence type="ECO:0000313" key="5">
    <source>
        <dbReference type="Proteomes" id="UP000010795"/>
    </source>
</evidence>
<dbReference type="GO" id="GO:0020037">
    <property type="term" value="F:heme binding"/>
    <property type="evidence" value="ECO:0007669"/>
    <property type="project" value="InterPro"/>
</dbReference>
<dbReference type="CDD" id="cd01068">
    <property type="entry name" value="globin_sensor"/>
    <property type="match status" value="1"/>
</dbReference>
<evidence type="ECO:0000256" key="2">
    <source>
        <dbReference type="PROSITE-ProRule" id="PRU00284"/>
    </source>
</evidence>
<dbReference type="Gene3D" id="1.10.490.10">
    <property type="entry name" value="Globins"/>
    <property type="match status" value="1"/>
</dbReference>
<name>L0EB53_THECK</name>
<protein>
    <submittedName>
        <fullName evidence="4">Methyl-accepting chemotaxis protein</fullName>
    </submittedName>
</protein>
<dbReference type="InterPro" id="IPR009050">
    <property type="entry name" value="Globin-like_sf"/>
</dbReference>
<dbReference type="SMART" id="SM00283">
    <property type="entry name" value="MA"/>
    <property type="match status" value="1"/>
</dbReference>
<evidence type="ECO:0000259" key="3">
    <source>
        <dbReference type="PROSITE" id="PS50111"/>
    </source>
</evidence>
<dbReference type="PANTHER" id="PTHR32089">
    <property type="entry name" value="METHYL-ACCEPTING CHEMOTAXIS PROTEIN MCPB"/>
    <property type="match status" value="1"/>
</dbReference>
<dbReference type="SUPFAM" id="SSF58104">
    <property type="entry name" value="Methyl-accepting chemotaxis protein (MCP) signaling domain"/>
    <property type="match status" value="1"/>
</dbReference>
<proteinExistence type="predicted"/>
<dbReference type="GO" id="GO:0019825">
    <property type="term" value="F:oxygen binding"/>
    <property type="evidence" value="ECO:0007669"/>
    <property type="project" value="InterPro"/>
</dbReference>
<keyword evidence="5" id="KW-1185">Reference proteome</keyword>
<dbReference type="GO" id="GO:0016020">
    <property type="term" value="C:membrane"/>
    <property type="evidence" value="ECO:0007669"/>
    <property type="project" value="InterPro"/>
</dbReference>
<dbReference type="EMBL" id="CP003255">
    <property type="protein sequence ID" value="AGA56921.1"/>
    <property type="molecule type" value="Genomic_DNA"/>
</dbReference>
<gene>
    <name evidence="4" type="ordered locus">Theco_0718</name>
</gene>
<evidence type="ECO:0000256" key="1">
    <source>
        <dbReference type="ARBA" id="ARBA00023224"/>
    </source>
</evidence>
<keyword evidence="1 2" id="KW-0807">Transducer</keyword>
<dbReference type="InterPro" id="IPR012292">
    <property type="entry name" value="Globin/Proto"/>
</dbReference>
<evidence type="ECO:0000313" key="4">
    <source>
        <dbReference type="EMBL" id="AGA56921.1"/>
    </source>
</evidence>
<dbReference type="STRING" id="717605.Theco_0718"/>
<organism evidence="4 5">
    <name type="scientific">Thermobacillus composti (strain DSM 18247 / JCM 13945 / KWC4)</name>
    <dbReference type="NCBI Taxonomy" id="717605"/>
    <lineage>
        <taxon>Bacteria</taxon>
        <taxon>Bacillati</taxon>
        <taxon>Bacillota</taxon>
        <taxon>Bacilli</taxon>
        <taxon>Bacillales</taxon>
        <taxon>Paenibacillaceae</taxon>
        <taxon>Thermobacillus</taxon>
    </lineage>
</organism>
<sequence length="332" mass="38029">MINVDEKRRNQLRYIGITEDDLAFLSQQREHFEAITETVVNQLYATIYEQPELAKIIDAHSTIERLKQTQRWYFMTMVDGKIDMEFIDRRLNIGKLHSRIGLTADWYLGTYMLYLDIAVQNFQRIVPDKWMQIILSLSKMFNFDSQLVLEAYELEEQQKIQVLYEERQKTLIKVNQAVQDLAAMIVQLSGSSQSIADSAIHTAEIQEKVNKKIELLYTKIDDIQKVGSLLQEISDQTHLLGLNAAIEAAHAGEHGRGFGVVANEIRKLAAHSRESLETIKSTLKEISNMLSEVMQDSEKTTSLAQHQAASSQELASFVHMIENVTNELENIK</sequence>
<dbReference type="OrthoDB" id="266313at2"/>